<gene>
    <name evidence="1" type="ORF">DSO57_1036083</name>
</gene>
<reference evidence="1" key="1">
    <citation type="submission" date="2022-04" db="EMBL/GenBank/DDBJ databases">
        <title>Genome of the entomopathogenic fungus Entomophthora muscae.</title>
        <authorList>
            <person name="Elya C."/>
            <person name="Lovett B.R."/>
            <person name="Lee E."/>
            <person name="Macias A.M."/>
            <person name="Hajek A.E."/>
            <person name="De Bivort B.L."/>
            <person name="Kasson M.T."/>
            <person name="De Fine Licht H.H."/>
            <person name="Stajich J.E."/>
        </authorList>
    </citation>
    <scope>NUCLEOTIDE SEQUENCE</scope>
    <source>
        <strain evidence="1">Berkeley</strain>
    </source>
</reference>
<name>A0ACC2SC19_9FUNG</name>
<dbReference type="Proteomes" id="UP001165960">
    <property type="component" value="Unassembled WGS sequence"/>
</dbReference>
<sequence length="202" mass="23021">MENHTARYTEKQKIIFLLNYLYQISFEAILPCLRQGYSYDYLKRVVKCKLFYPQAQSKDRPNKIFEIAAQSKDCHLEAPTLGNLNIETPTRTENPFSEKLYPIRAGDCFKDEKVSEDDEASQEEKYKSLAENITVLLLSLPELLPPEELGFSLQPHNKSCSSKGFEDKCLPKGYHLESFGSLALTEVNPGQSSPPGITEEYI</sequence>
<organism evidence="1 2">
    <name type="scientific">Entomophthora muscae</name>
    <dbReference type="NCBI Taxonomy" id="34485"/>
    <lineage>
        <taxon>Eukaryota</taxon>
        <taxon>Fungi</taxon>
        <taxon>Fungi incertae sedis</taxon>
        <taxon>Zoopagomycota</taxon>
        <taxon>Entomophthoromycotina</taxon>
        <taxon>Entomophthoromycetes</taxon>
        <taxon>Entomophthorales</taxon>
        <taxon>Entomophthoraceae</taxon>
        <taxon>Entomophthora</taxon>
    </lineage>
</organism>
<keyword evidence="2" id="KW-1185">Reference proteome</keyword>
<proteinExistence type="predicted"/>
<accession>A0ACC2SC19</accession>
<protein>
    <submittedName>
        <fullName evidence="1">Uncharacterized protein</fullName>
    </submittedName>
</protein>
<comment type="caution">
    <text evidence="1">The sequence shown here is derived from an EMBL/GenBank/DDBJ whole genome shotgun (WGS) entry which is preliminary data.</text>
</comment>
<evidence type="ECO:0000313" key="1">
    <source>
        <dbReference type="EMBL" id="KAJ9059958.1"/>
    </source>
</evidence>
<dbReference type="EMBL" id="QTSX02005306">
    <property type="protein sequence ID" value="KAJ9059958.1"/>
    <property type="molecule type" value="Genomic_DNA"/>
</dbReference>
<evidence type="ECO:0000313" key="2">
    <source>
        <dbReference type="Proteomes" id="UP001165960"/>
    </source>
</evidence>